<dbReference type="GO" id="GO:0006814">
    <property type="term" value="P:sodium ion transport"/>
    <property type="evidence" value="ECO:0007669"/>
    <property type="project" value="UniProtKB-KW"/>
</dbReference>
<feature type="transmembrane region" description="Helical" evidence="13">
    <location>
        <begin position="75"/>
        <end position="93"/>
    </location>
</feature>
<keyword evidence="11" id="KW-0739">Sodium transport</keyword>
<sequence>MFSEKPKTRLDREIARAALICPSGRATKSRWSDAQVNTRNINRNCRRSPRGKFSTSLFLVVAAALGGLVNTTGAILSAIIIGPLLYLLVASTAQSPKSLPDYYYAERTLKPTDFIDTTFMYGVQVAALSLFVAWGYLYGTRSLLVPVFWGLGYLVFSAALFVPAVRKALLSSGFGTLHSFLGRTHGSRLISILAASITLLALAGPAMFEPYFTAGAIANGLGLKDAQLENIQMLCFLGFVLISATYLVIGGFRTVVITNKWQLAVGYTAFNALVGLLLLLLQEPSAKDRSGYALLFLLAALTLLALSVIVQAVQRRIDVFSILSHLISTAWLLYVVTRHFDGIASFEDLQVLLSGQFRKSFEWYALLSLLIANGFYQFVDVGQWQRILSLQVDESADEYGRIWTVALTNAAAGLASSVSWCVAIFFGLMIQNAFPAEDPYAVLSTLLNRLSPFNDPLVAFLFMTALLAIMFSTLDALCSSVSFTVQYDWFGGKNMFFARVITVAILGFYILWYLVLRLATNDKLDTVLYASWSLQVGLLPAVVAALFAKRALLGSLGSLIGGTAGAMFLIVAGRPDDVFELAPLLALSGAAAGFVLGALIDWIWWRARATEARAEQATNG</sequence>
<dbReference type="PANTHER" id="PTHR48086">
    <property type="entry name" value="SODIUM/PROLINE SYMPORTER-RELATED"/>
    <property type="match status" value="1"/>
</dbReference>
<feature type="transmembrane region" description="Helical" evidence="13">
    <location>
        <begin position="292"/>
        <end position="310"/>
    </location>
</feature>
<evidence type="ECO:0000256" key="1">
    <source>
        <dbReference type="ARBA" id="ARBA00004651"/>
    </source>
</evidence>
<comment type="similarity">
    <text evidence="2">Belongs to the sodium:solute symporter (SSF) (TC 2.A.21) family.</text>
</comment>
<feature type="transmembrane region" description="Helical" evidence="13">
    <location>
        <begin position="143"/>
        <end position="165"/>
    </location>
</feature>
<feature type="transmembrane region" description="Helical" evidence="13">
    <location>
        <begin position="261"/>
        <end position="280"/>
    </location>
</feature>
<dbReference type="Proteomes" id="UP000676951">
    <property type="component" value="Chromosome"/>
</dbReference>
<keyword evidence="9" id="KW-0406">Ion transport</keyword>
<evidence type="ECO:0000256" key="6">
    <source>
        <dbReference type="ARBA" id="ARBA00022847"/>
    </source>
</evidence>
<feature type="transmembrane region" description="Helical" evidence="13">
    <location>
        <begin position="186"/>
        <end position="208"/>
    </location>
</feature>
<feature type="transmembrane region" description="Helical" evidence="13">
    <location>
        <begin position="584"/>
        <end position="605"/>
    </location>
</feature>
<keyword evidence="4" id="KW-1003">Cell membrane</keyword>
<evidence type="ECO:0000256" key="4">
    <source>
        <dbReference type="ARBA" id="ARBA00022475"/>
    </source>
</evidence>
<dbReference type="InterPro" id="IPR001734">
    <property type="entry name" value="Na/solute_symporter"/>
</dbReference>
<evidence type="ECO:0000313" key="15">
    <source>
        <dbReference type="Proteomes" id="UP000676951"/>
    </source>
</evidence>
<evidence type="ECO:0000256" key="11">
    <source>
        <dbReference type="ARBA" id="ARBA00023201"/>
    </source>
</evidence>
<feature type="transmembrane region" description="Helical" evidence="13">
    <location>
        <begin position="363"/>
        <end position="381"/>
    </location>
</feature>
<keyword evidence="3" id="KW-0813">Transport</keyword>
<feature type="transmembrane region" description="Helical" evidence="13">
    <location>
        <begin position="496"/>
        <end position="515"/>
    </location>
</feature>
<evidence type="ECO:0000256" key="10">
    <source>
        <dbReference type="ARBA" id="ARBA00023136"/>
    </source>
</evidence>
<dbReference type="PANTHER" id="PTHR48086:SF3">
    <property type="entry name" value="SODIUM_PROLINE SYMPORTER"/>
    <property type="match status" value="1"/>
</dbReference>
<keyword evidence="5 13" id="KW-0812">Transmembrane</keyword>
<dbReference type="Gene3D" id="1.20.1730.10">
    <property type="entry name" value="Sodium/glucose cotransporter"/>
    <property type="match status" value="1"/>
</dbReference>
<comment type="catalytic activity">
    <reaction evidence="12">
        <text>L-proline(in) + Na(+)(in) = L-proline(out) + Na(+)(out)</text>
        <dbReference type="Rhea" id="RHEA:28967"/>
        <dbReference type="ChEBI" id="CHEBI:29101"/>
        <dbReference type="ChEBI" id="CHEBI:60039"/>
    </reaction>
</comment>
<gene>
    <name evidence="14" type="ORF">KMZ93_05160</name>
</gene>
<feature type="transmembrane region" description="Helical" evidence="13">
    <location>
        <begin position="114"/>
        <end position="137"/>
    </location>
</feature>
<evidence type="ECO:0000256" key="3">
    <source>
        <dbReference type="ARBA" id="ARBA00022448"/>
    </source>
</evidence>
<keyword evidence="7 13" id="KW-1133">Transmembrane helix</keyword>
<evidence type="ECO:0000256" key="2">
    <source>
        <dbReference type="ARBA" id="ARBA00006434"/>
    </source>
</evidence>
<evidence type="ECO:0000256" key="5">
    <source>
        <dbReference type="ARBA" id="ARBA00022692"/>
    </source>
</evidence>
<comment type="subcellular location">
    <subcellularLocation>
        <location evidence="1">Cell membrane</location>
        <topology evidence="1">Multi-pass membrane protein</topology>
    </subcellularLocation>
</comment>
<dbReference type="InterPro" id="IPR038377">
    <property type="entry name" value="Na/Glc_symporter_sf"/>
</dbReference>
<proteinExistence type="inferred from homology"/>
<dbReference type="AlphaFoldDB" id="A0A975P0T3"/>
<feature type="transmembrane region" description="Helical" evidence="13">
    <location>
        <begin position="527"/>
        <end position="547"/>
    </location>
</feature>
<evidence type="ECO:0000256" key="9">
    <source>
        <dbReference type="ARBA" id="ARBA00023065"/>
    </source>
</evidence>
<evidence type="ECO:0000313" key="14">
    <source>
        <dbReference type="EMBL" id="QWG24311.1"/>
    </source>
</evidence>
<evidence type="ECO:0000256" key="7">
    <source>
        <dbReference type="ARBA" id="ARBA00022989"/>
    </source>
</evidence>
<evidence type="ECO:0000256" key="8">
    <source>
        <dbReference type="ARBA" id="ARBA00023053"/>
    </source>
</evidence>
<evidence type="ECO:0000256" key="13">
    <source>
        <dbReference type="SAM" id="Phobius"/>
    </source>
</evidence>
<protein>
    <submittedName>
        <fullName evidence="14">Uncharacterized protein</fullName>
    </submittedName>
</protein>
<feature type="transmembrane region" description="Helical" evidence="13">
    <location>
        <begin position="317"/>
        <end position="336"/>
    </location>
</feature>
<organism evidence="14 15">
    <name type="scientific">Bradyrhizobium sediminis</name>
    <dbReference type="NCBI Taxonomy" id="2840469"/>
    <lineage>
        <taxon>Bacteria</taxon>
        <taxon>Pseudomonadati</taxon>
        <taxon>Pseudomonadota</taxon>
        <taxon>Alphaproteobacteria</taxon>
        <taxon>Hyphomicrobiales</taxon>
        <taxon>Nitrobacteraceae</taxon>
        <taxon>Bradyrhizobium</taxon>
    </lineage>
</organism>
<keyword evidence="6" id="KW-0769">Symport</keyword>
<dbReference type="PROSITE" id="PS50283">
    <property type="entry name" value="NA_SOLUT_SYMP_3"/>
    <property type="match status" value="1"/>
</dbReference>
<name>A0A975P0T3_9BRAD</name>
<dbReference type="EMBL" id="CP076136">
    <property type="protein sequence ID" value="QWG24311.1"/>
    <property type="molecule type" value="Genomic_DNA"/>
</dbReference>
<evidence type="ECO:0000256" key="12">
    <source>
        <dbReference type="ARBA" id="ARBA00033708"/>
    </source>
</evidence>
<keyword evidence="15" id="KW-1185">Reference proteome</keyword>
<dbReference type="GO" id="GO:0015293">
    <property type="term" value="F:symporter activity"/>
    <property type="evidence" value="ECO:0007669"/>
    <property type="project" value="UniProtKB-KW"/>
</dbReference>
<accession>A0A975P0T3</accession>
<keyword evidence="10 13" id="KW-0472">Membrane</keyword>
<keyword evidence="8" id="KW-0915">Sodium</keyword>
<feature type="transmembrane region" description="Helical" evidence="13">
    <location>
        <begin position="552"/>
        <end position="572"/>
    </location>
</feature>
<dbReference type="GO" id="GO:0005886">
    <property type="term" value="C:plasma membrane"/>
    <property type="evidence" value="ECO:0007669"/>
    <property type="project" value="UniProtKB-SubCell"/>
</dbReference>
<feature type="transmembrane region" description="Helical" evidence="13">
    <location>
        <begin position="457"/>
        <end position="484"/>
    </location>
</feature>
<reference evidence="14 15" key="1">
    <citation type="submission" date="2021-06" db="EMBL/GenBank/DDBJ databases">
        <title>Bradyrhizobium sp. S2-11-4 Genome sequencing.</title>
        <authorList>
            <person name="Jin L."/>
        </authorList>
    </citation>
    <scope>NUCLEOTIDE SEQUENCE [LARGE SCALE GENOMIC DNA]</scope>
    <source>
        <strain evidence="14 15">S2-11-4</strain>
    </source>
</reference>
<feature type="transmembrane region" description="Helical" evidence="13">
    <location>
        <begin position="231"/>
        <end position="249"/>
    </location>
</feature>
<feature type="transmembrane region" description="Helical" evidence="13">
    <location>
        <begin position="53"/>
        <end position="69"/>
    </location>
</feature>
<feature type="transmembrane region" description="Helical" evidence="13">
    <location>
        <begin position="402"/>
        <end position="430"/>
    </location>
</feature>
<dbReference type="InterPro" id="IPR050277">
    <property type="entry name" value="Sodium:Solute_Symporter"/>
</dbReference>
<dbReference type="RefSeq" id="WP_215605056.1">
    <property type="nucleotide sequence ID" value="NZ_CP076136.1"/>
</dbReference>